<dbReference type="PANTHER" id="PTHR32243:SF18">
    <property type="entry name" value="INNER MEMBRANE ABC TRANSPORTER PERMEASE PROTEIN YCJP"/>
    <property type="match status" value="1"/>
</dbReference>
<dbReference type="PANTHER" id="PTHR32243">
    <property type="entry name" value="MALTOSE TRANSPORT SYSTEM PERMEASE-RELATED"/>
    <property type="match status" value="1"/>
</dbReference>
<feature type="transmembrane region" description="Helical" evidence="7">
    <location>
        <begin position="243"/>
        <end position="266"/>
    </location>
</feature>
<protein>
    <submittedName>
        <fullName evidence="9">Carbohydrate ABC transporter permease</fullName>
    </submittedName>
</protein>
<dbReference type="InterPro" id="IPR050901">
    <property type="entry name" value="BP-dep_ABC_trans_perm"/>
</dbReference>
<name>A0ABP4ST96_9ACTN</name>
<dbReference type="Gene3D" id="1.10.3720.10">
    <property type="entry name" value="MetI-like"/>
    <property type="match status" value="1"/>
</dbReference>
<organism evidence="9 10">
    <name type="scientific">Fodinicola feengrottensis</name>
    <dbReference type="NCBI Taxonomy" id="435914"/>
    <lineage>
        <taxon>Bacteria</taxon>
        <taxon>Bacillati</taxon>
        <taxon>Actinomycetota</taxon>
        <taxon>Actinomycetes</taxon>
        <taxon>Mycobacteriales</taxon>
        <taxon>Fodinicola</taxon>
    </lineage>
</organism>
<dbReference type="RefSeq" id="WP_344310496.1">
    <property type="nucleotide sequence ID" value="NZ_BAAANY010000009.1"/>
</dbReference>
<evidence type="ECO:0000256" key="7">
    <source>
        <dbReference type="RuleBase" id="RU363032"/>
    </source>
</evidence>
<evidence type="ECO:0000256" key="3">
    <source>
        <dbReference type="ARBA" id="ARBA00022475"/>
    </source>
</evidence>
<keyword evidence="6 7" id="KW-0472">Membrane</keyword>
<reference evidence="10" key="1">
    <citation type="journal article" date="2019" name="Int. J. Syst. Evol. Microbiol.">
        <title>The Global Catalogue of Microorganisms (GCM) 10K type strain sequencing project: providing services to taxonomists for standard genome sequencing and annotation.</title>
        <authorList>
            <consortium name="The Broad Institute Genomics Platform"/>
            <consortium name="The Broad Institute Genome Sequencing Center for Infectious Disease"/>
            <person name="Wu L."/>
            <person name="Ma J."/>
        </authorList>
    </citation>
    <scope>NUCLEOTIDE SEQUENCE [LARGE SCALE GENOMIC DNA]</scope>
    <source>
        <strain evidence="10">JCM 14718</strain>
    </source>
</reference>
<dbReference type="PROSITE" id="PS50928">
    <property type="entry name" value="ABC_TM1"/>
    <property type="match status" value="1"/>
</dbReference>
<feature type="transmembrane region" description="Helical" evidence="7">
    <location>
        <begin position="194"/>
        <end position="222"/>
    </location>
</feature>
<evidence type="ECO:0000259" key="8">
    <source>
        <dbReference type="PROSITE" id="PS50928"/>
    </source>
</evidence>
<keyword evidence="3" id="KW-1003">Cell membrane</keyword>
<evidence type="ECO:0000256" key="2">
    <source>
        <dbReference type="ARBA" id="ARBA00022448"/>
    </source>
</evidence>
<dbReference type="InterPro" id="IPR000515">
    <property type="entry name" value="MetI-like"/>
</dbReference>
<evidence type="ECO:0000313" key="9">
    <source>
        <dbReference type="EMBL" id="GAA1677170.1"/>
    </source>
</evidence>
<dbReference type="InterPro" id="IPR035906">
    <property type="entry name" value="MetI-like_sf"/>
</dbReference>
<evidence type="ECO:0000256" key="4">
    <source>
        <dbReference type="ARBA" id="ARBA00022692"/>
    </source>
</evidence>
<keyword evidence="5 7" id="KW-1133">Transmembrane helix</keyword>
<evidence type="ECO:0000256" key="1">
    <source>
        <dbReference type="ARBA" id="ARBA00004651"/>
    </source>
</evidence>
<dbReference type="Pfam" id="PF00528">
    <property type="entry name" value="BPD_transp_1"/>
    <property type="match status" value="1"/>
</dbReference>
<gene>
    <name evidence="9" type="ORF">GCM10009765_28110</name>
</gene>
<keyword evidence="10" id="KW-1185">Reference proteome</keyword>
<feature type="transmembrane region" description="Helical" evidence="7">
    <location>
        <begin position="77"/>
        <end position="97"/>
    </location>
</feature>
<feature type="domain" description="ABC transmembrane type-1" evidence="8">
    <location>
        <begin position="74"/>
        <end position="266"/>
    </location>
</feature>
<dbReference type="CDD" id="cd06261">
    <property type="entry name" value="TM_PBP2"/>
    <property type="match status" value="1"/>
</dbReference>
<dbReference type="Proteomes" id="UP001500618">
    <property type="component" value="Unassembled WGS sequence"/>
</dbReference>
<dbReference type="SUPFAM" id="SSF161098">
    <property type="entry name" value="MetI-like"/>
    <property type="match status" value="1"/>
</dbReference>
<accession>A0ABP4ST96</accession>
<comment type="caution">
    <text evidence="9">The sequence shown here is derived from an EMBL/GenBank/DDBJ whole genome shotgun (WGS) entry which is preliminary data.</text>
</comment>
<evidence type="ECO:0000313" key="10">
    <source>
        <dbReference type="Proteomes" id="UP001500618"/>
    </source>
</evidence>
<sequence>MAVTFGVTSARRATSATLVYIILAAIALAFLAPLLWVILASFDPGAQLAVAWPTHPSFANYSAVLTVDITLRPMANGLLMCGGSAILTMIVSVLAAYPLSRYQLRFNRLFLYIILFTTCLPITAVMVPVYSLFVQLNLLDSIPGTALFLSATQLPFSIWLTKGFMDGVPVSLEEAAWTDGANGLQALRSVVIPLMLPGMAVVAIFTFIMSWGNFFVPFILLLDPNKQPAAVSIFNFFSQQGQVQYGQLAAYSILYSVPVVVLYLVVSKVLGGAFALSGAVKG</sequence>
<feature type="transmembrane region" description="Helical" evidence="7">
    <location>
        <begin position="18"/>
        <end position="39"/>
    </location>
</feature>
<feature type="transmembrane region" description="Helical" evidence="7">
    <location>
        <begin position="109"/>
        <end position="133"/>
    </location>
</feature>
<keyword evidence="4 7" id="KW-0812">Transmembrane</keyword>
<evidence type="ECO:0000256" key="5">
    <source>
        <dbReference type="ARBA" id="ARBA00022989"/>
    </source>
</evidence>
<comment type="subcellular location">
    <subcellularLocation>
        <location evidence="1 7">Cell membrane</location>
        <topology evidence="1 7">Multi-pass membrane protein</topology>
    </subcellularLocation>
</comment>
<keyword evidence="2 7" id="KW-0813">Transport</keyword>
<dbReference type="EMBL" id="BAAANY010000009">
    <property type="protein sequence ID" value="GAA1677170.1"/>
    <property type="molecule type" value="Genomic_DNA"/>
</dbReference>
<proteinExistence type="inferred from homology"/>
<evidence type="ECO:0000256" key="6">
    <source>
        <dbReference type="ARBA" id="ARBA00023136"/>
    </source>
</evidence>
<comment type="similarity">
    <text evidence="7">Belongs to the binding-protein-dependent transport system permease family.</text>
</comment>